<evidence type="ECO:0000256" key="4">
    <source>
        <dbReference type="PROSITE-ProRule" id="PRU00810"/>
    </source>
</evidence>
<evidence type="ECO:0000256" key="3">
    <source>
        <dbReference type="ARBA" id="ARBA00023242"/>
    </source>
</evidence>
<dbReference type="GO" id="GO:0000122">
    <property type="term" value="P:negative regulation of transcription by RNA polymerase II"/>
    <property type="evidence" value="ECO:0007669"/>
    <property type="project" value="TreeGrafter"/>
</dbReference>
<dbReference type="Pfam" id="PF02671">
    <property type="entry name" value="PAH"/>
    <property type="match status" value="1"/>
</dbReference>
<evidence type="ECO:0000256" key="2">
    <source>
        <dbReference type="ARBA" id="ARBA00022491"/>
    </source>
</evidence>
<dbReference type="OrthoDB" id="10265969at2759"/>
<dbReference type="GO" id="GO:0070822">
    <property type="term" value="C:Sin3-type complex"/>
    <property type="evidence" value="ECO:0007669"/>
    <property type="project" value="TreeGrafter"/>
</dbReference>
<dbReference type="GO" id="GO:0003714">
    <property type="term" value="F:transcription corepressor activity"/>
    <property type="evidence" value="ECO:0007669"/>
    <property type="project" value="InterPro"/>
</dbReference>
<evidence type="ECO:0000313" key="6">
    <source>
        <dbReference type="EMBL" id="KJA21738.1"/>
    </source>
</evidence>
<dbReference type="SUPFAM" id="SSF47762">
    <property type="entry name" value="PAH2 domain"/>
    <property type="match status" value="1"/>
</dbReference>
<comment type="subcellular location">
    <subcellularLocation>
        <location evidence="1 4">Nucleus</location>
    </subcellularLocation>
</comment>
<proteinExistence type="predicted"/>
<feature type="region of interest" description="Disordered" evidence="5">
    <location>
        <begin position="122"/>
        <end position="141"/>
    </location>
</feature>
<dbReference type="PANTHER" id="PTHR12346">
    <property type="entry name" value="SIN3B-RELATED"/>
    <property type="match status" value="1"/>
</dbReference>
<dbReference type="STRING" id="945553.A0A0D2MDX8"/>
<evidence type="ECO:0008006" key="8">
    <source>
        <dbReference type="Google" id="ProtNLM"/>
    </source>
</evidence>
<accession>A0A0D2MDX8</accession>
<dbReference type="InterPro" id="IPR003822">
    <property type="entry name" value="PAH"/>
</dbReference>
<dbReference type="PANTHER" id="PTHR12346:SF0">
    <property type="entry name" value="SIN3A, ISOFORM G"/>
    <property type="match status" value="1"/>
</dbReference>
<protein>
    <recommendedName>
        <fullName evidence="8">Histone deacetylase interacting domain-containing protein</fullName>
    </recommendedName>
</protein>
<keyword evidence="7" id="KW-1185">Reference proteome</keyword>
<dbReference type="InterPro" id="IPR039774">
    <property type="entry name" value="Sin3-like"/>
</dbReference>
<reference evidence="7" key="1">
    <citation type="submission" date="2014-04" db="EMBL/GenBank/DDBJ databases">
        <title>Evolutionary Origins and Diversification of the Mycorrhizal Mutualists.</title>
        <authorList>
            <consortium name="DOE Joint Genome Institute"/>
            <consortium name="Mycorrhizal Genomics Consortium"/>
            <person name="Kohler A."/>
            <person name="Kuo A."/>
            <person name="Nagy L.G."/>
            <person name="Floudas D."/>
            <person name="Copeland A."/>
            <person name="Barry K.W."/>
            <person name="Cichocki N."/>
            <person name="Veneault-Fourrey C."/>
            <person name="LaButti K."/>
            <person name="Lindquist E.A."/>
            <person name="Lipzen A."/>
            <person name="Lundell T."/>
            <person name="Morin E."/>
            <person name="Murat C."/>
            <person name="Riley R."/>
            <person name="Ohm R."/>
            <person name="Sun H."/>
            <person name="Tunlid A."/>
            <person name="Henrissat B."/>
            <person name="Grigoriev I.V."/>
            <person name="Hibbett D.S."/>
            <person name="Martin F."/>
        </authorList>
    </citation>
    <scope>NUCLEOTIDE SEQUENCE [LARGE SCALE GENOMIC DNA]</scope>
    <source>
        <strain evidence="7">FD-334 SS-4</strain>
    </source>
</reference>
<dbReference type="OMA" id="RIDCAGV"/>
<dbReference type="Proteomes" id="UP000054270">
    <property type="component" value="Unassembled WGS sequence"/>
</dbReference>
<dbReference type="PROSITE" id="PS51477">
    <property type="entry name" value="PAH"/>
    <property type="match status" value="1"/>
</dbReference>
<dbReference type="Gene3D" id="1.20.1160.11">
    <property type="entry name" value="Paired amphipathic helix"/>
    <property type="match status" value="1"/>
</dbReference>
<evidence type="ECO:0000313" key="7">
    <source>
        <dbReference type="Proteomes" id="UP000054270"/>
    </source>
</evidence>
<dbReference type="InterPro" id="IPR036600">
    <property type="entry name" value="PAH_sf"/>
</dbReference>
<keyword evidence="2" id="KW-0678">Repressor</keyword>
<gene>
    <name evidence="6" type="ORF">HYPSUDRAFT_186885</name>
</gene>
<keyword evidence="3 4" id="KW-0539">Nucleus</keyword>
<sequence>MEPQSSATSRRPLNVNDGLTYLDDVKAQFQDQPAGYEDFLNIMRAFRKKQLKILGVVDRIVGLFSGHPALIQGFNMFLPAGYHVECSTDPSATGFITVTMPGGRTMQATAYTSAGGGQALSWSTGPAPAKGEDSQIPLFPG</sequence>
<dbReference type="AlphaFoldDB" id="A0A0D2MDX8"/>
<evidence type="ECO:0000256" key="1">
    <source>
        <dbReference type="ARBA" id="ARBA00004123"/>
    </source>
</evidence>
<organism evidence="6 7">
    <name type="scientific">Hypholoma sublateritium (strain FD-334 SS-4)</name>
    <dbReference type="NCBI Taxonomy" id="945553"/>
    <lineage>
        <taxon>Eukaryota</taxon>
        <taxon>Fungi</taxon>
        <taxon>Dikarya</taxon>
        <taxon>Basidiomycota</taxon>
        <taxon>Agaricomycotina</taxon>
        <taxon>Agaricomycetes</taxon>
        <taxon>Agaricomycetidae</taxon>
        <taxon>Agaricales</taxon>
        <taxon>Agaricineae</taxon>
        <taxon>Strophariaceae</taxon>
        <taxon>Hypholoma</taxon>
    </lineage>
</organism>
<dbReference type="EMBL" id="KN817555">
    <property type="protein sequence ID" value="KJA21738.1"/>
    <property type="molecule type" value="Genomic_DNA"/>
</dbReference>
<name>A0A0D2MDX8_HYPSF</name>
<dbReference type="FunFam" id="1.20.1160.11:FF:000001">
    <property type="entry name" value="Paired amphipathic helix protein Sin3"/>
    <property type="match status" value="1"/>
</dbReference>
<evidence type="ECO:0000256" key="5">
    <source>
        <dbReference type="SAM" id="MobiDB-lite"/>
    </source>
</evidence>